<proteinExistence type="predicted"/>
<comment type="caution">
    <text evidence="1">The sequence shown here is derived from an EMBL/GenBank/DDBJ whole genome shotgun (WGS) entry which is preliminary data.</text>
</comment>
<accession>A0A931CLP8</accession>
<dbReference type="AlphaFoldDB" id="A0A931CLP8"/>
<protein>
    <submittedName>
        <fullName evidence="1">Uncharacterized protein</fullName>
    </submittedName>
</protein>
<evidence type="ECO:0000313" key="2">
    <source>
        <dbReference type="Proteomes" id="UP000655366"/>
    </source>
</evidence>
<evidence type="ECO:0000313" key="1">
    <source>
        <dbReference type="EMBL" id="MBG0738765.1"/>
    </source>
</evidence>
<dbReference type="RefSeq" id="WP_196395705.1">
    <property type="nucleotide sequence ID" value="NZ_JADNYM010000005.1"/>
</dbReference>
<organism evidence="1 2">
    <name type="scientific">Arthrobacter terrae</name>
    <dbReference type="NCBI Taxonomy" id="2935737"/>
    <lineage>
        <taxon>Bacteria</taxon>
        <taxon>Bacillati</taxon>
        <taxon>Actinomycetota</taxon>
        <taxon>Actinomycetes</taxon>
        <taxon>Micrococcales</taxon>
        <taxon>Micrococcaceae</taxon>
        <taxon>Arthrobacter</taxon>
    </lineage>
</organism>
<keyword evidence="2" id="KW-1185">Reference proteome</keyword>
<dbReference type="Proteomes" id="UP000655366">
    <property type="component" value="Unassembled WGS sequence"/>
</dbReference>
<sequence length="70" mass="7456">MTAIREAFDRAVQEHGAWLPEGVFLDLVLASPAADRLPATSAEEMEVLTFGGATGTKYRSADVKTALGFT</sequence>
<reference evidence="1 2" key="1">
    <citation type="submission" date="2020-11" db="EMBL/GenBank/DDBJ databases">
        <title>Arthrobacter antarcticus sp. nov., isolated from Antarctic Soil.</title>
        <authorList>
            <person name="Li J."/>
        </authorList>
    </citation>
    <scope>NUCLEOTIDE SEQUENCE [LARGE SCALE GENOMIC DNA]</scope>
    <source>
        <strain evidence="1 2">Z1-20</strain>
    </source>
</reference>
<gene>
    <name evidence="1" type="ORF">IV500_04945</name>
</gene>
<name>A0A931CLP8_9MICC</name>
<dbReference type="EMBL" id="JADNYM010000005">
    <property type="protein sequence ID" value="MBG0738765.1"/>
    <property type="molecule type" value="Genomic_DNA"/>
</dbReference>